<dbReference type="GO" id="GO:0005975">
    <property type="term" value="P:carbohydrate metabolic process"/>
    <property type="evidence" value="ECO:0007669"/>
    <property type="project" value="InterPro"/>
</dbReference>
<dbReference type="RefSeq" id="WP_091400324.1">
    <property type="nucleotide sequence ID" value="NZ_FNQY01000023.1"/>
</dbReference>
<proteinExistence type="predicted"/>
<dbReference type="Gene3D" id="1.50.10.10">
    <property type="match status" value="2"/>
</dbReference>
<accession>A0A1H4BNY3</accession>
<dbReference type="EMBL" id="FNQY01000023">
    <property type="protein sequence ID" value="SEA49875.1"/>
    <property type="molecule type" value="Genomic_DNA"/>
</dbReference>
<dbReference type="SUPFAM" id="SSF48208">
    <property type="entry name" value="Six-hairpin glycosidases"/>
    <property type="match status" value="1"/>
</dbReference>
<keyword evidence="4" id="KW-1185">Reference proteome</keyword>
<evidence type="ECO:0000313" key="4">
    <source>
        <dbReference type="Proteomes" id="UP000199041"/>
    </source>
</evidence>
<dbReference type="Gene3D" id="3.40.30.10">
    <property type="entry name" value="Glutaredoxin"/>
    <property type="match status" value="1"/>
</dbReference>
<feature type="region of interest" description="Disordered" evidence="1">
    <location>
        <begin position="180"/>
        <end position="207"/>
    </location>
</feature>
<evidence type="ECO:0000259" key="2">
    <source>
        <dbReference type="Pfam" id="PF03190"/>
    </source>
</evidence>
<dbReference type="InterPro" id="IPR008928">
    <property type="entry name" value="6-hairpin_glycosidase_sf"/>
</dbReference>
<dbReference type="PANTHER" id="PTHR42899:SF1">
    <property type="entry name" value="SPERMATOGENESIS-ASSOCIATED PROTEIN 20"/>
    <property type="match status" value="1"/>
</dbReference>
<dbReference type="InterPro" id="IPR024705">
    <property type="entry name" value="Ssp411"/>
</dbReference>
<organism evidence="3 4">
    <name type="scientific">Arachidicoccus rhizosphaerae</name>
    <dbReference type="NCBI Taxonomy" id="551991"/>
    <lineage>
        <taxon>Bacteria</taxon>
        <taxon>Pseudomonadati</taxon>
        <taxon>Bacteroidota</taxon>
        <taxon>Chitinophagia</taxon>
        <taxon>Chitinophagales</taxon>
        <taxon>Chitinophagaceae</taxon>
        <taxon>Arachidicoccus</taxon>
    </lineage>
</organism>
<dbReference type="STRING" id="551991.SAMN05192529_12323"/>
<dbReference type="OrthoDB" id="9762614at2"/>
<gene>
    <name evidence="3" type="ORF">SAMN05192529_12323</name>
</gene>
<feature type="domain" description="Spermatogenesis-associated protein 20-like TRX" evidence="2">
    <location>
        <begin position="10"/>
        <end position="171"/>
    </location>
</feature>
<sequence>MSEASNKKPNHLISETSPYLLQHAYNPVEWYPWGEAALQLARQENKPILVSIGYAACHWCHVMENESFEDHKTADFMNAHFINIKVDREERPDLDHLYMDAVQAMSGQGGWPLNVFLLPDTRPFFGGTYFPPKRIYQRPSWTEVLDSVEKAFREQFQDLVTQADNLMEHLKQQNLPLSVSTHQNTSEAASDTQTNESGSALQELTQSDAIPRQADQLRQAIMQTADTKWGGFGRAPKFPQSFTIRYLLRDYYYTGNTQGVQQALLSLDKMLQGGIYDQIGGGFARYSTDDQWLVPHFEKMLYDNALLLEALCEAYQLTGNAVYERTIRQTVDFLSREMHLSGGGFYAALDADSEGVEGKYYVWQKSEIERILGPEAELFCLVYDVEQKGNWEEHNILWLQQSITEVAKSIRIKESSLISVLDRAKEKLLSARSQRVAPGKDDKIILGWNALLITALCKCGQAISEPLYTELAENCYHFLKAHLTEDLMTVEAATTATKATSVGGWRHHWNKKPGNSTAFLDDYAALIQALLELNSVTGNKEYLQSAASLTGLVTSQFSDENGHFFYYTNQATGALVRKMETYDNATPSGNAIMADNLWRLAVLLDKAEWRDRALYMVASMEPLFTHYPTSFGCWATLWQKIAFGTPEIAIIGQAAENQAKEILKQYIPGAILQYSAEMQPDNPLLSGKKVLPGQTFIYLCQNYECNQPVMSVQALINSLSASGVHLTFADSKDGRSAQGINNKDK</sequence>
<name>A0A1H4BNY3_9BACT</name>
<reference evidence="3 4" key="1">
    <citation type="submission" date="2016-10" db="EMBL/GenBank/DDBJ databases">
        <authorList>
            <person name="de Groot N.N."/>
        </authorList>
    </citation>
    <scope>NUCLEOTIDE SEQUENCE [LARGE SCALE GENOMIC DNA]</scope>
    <source>
        <strain evidence="3 4">Vu-144</strain>
    </source>
</reference>
<dbReference type="InterPro" id="IPR004879">
    <property type="entry name" value="Ssp411-like_TRX"/>
</dbReference>
<dbReference type="InterPro" id="IPR036249">
    <property type="entry name" value="Thioredoxin-like_sf"/>
</dbReference>
<protein>
    <recommendedName>
        <fullName evidence="2">Spermatogenesis-associated protein 20-like TRX domain-containing protein</fullName>
    </recommendedName>
</protein>
<evidence type="ECO:0000256" key="1">
    <source>
        <dbReference type="SAM" id="MobiDB-lite"/>
    </source>
</evidence>
<dbReference type="PIRSF" id="PIRSF006402">
    <property type="entry name" value="UCP006402_thioredoxin"/>
    <property type="match status" value="1"/>
</dbReference>
<dbReference type="Pfam" id="PF03190">
    <property type="entry name" value="Thioredox_DsbH"/>
    <property type="match status" value="1"/>
</dbReference>
<evidence type="ECO:0000313" key="3">
    <source>
        <dbReference type="EMBL" id="SEA49875.1"/>
    </source>
</evidence>
<dbReference type="InterPro" id="IPR012341">
    <property type="entry name" value="6hp_glycosidase-like_sf"/>
</dbReference>
<dbReference type="SUPFAM" id="SSF52833">
    <property type="entry name" value="Thioredoxin-like"/>
    <property type="match status" value="1"/>
</dbReference>
<dbReference type="PANTHER" id="PTHR42899">
    <property type="entry name" value="SPERMATOGENESIS-ASSOCIATED PROTEIN 20"/>
    <property type="match status" value="1"/>
</dbReference>
<dbReference type="Proteomes" id="UP000199041">
    <property type="component" value="Unassembled WGS sequence"/>
</dbReference>
<dbReference type="AlphaFoldDB" id="A0A1H4BNY3"/>
<dbReference type="CDD" id="cd02955">
    <property type="entry name" value="SSP411"/>
    <property type="match status" value="1"/>
</dbReference>